<name>A0AB39DH44_9BURK</name>
<dbReference type="Pfam" id="PF11808">
    <property type="entry name" value="PhoR"/>
    <property type="match status" value="1"/>
</dbReference>
<dbReference type="SUPFAM" id="SSF55874">
    <property type="entry name" value="ATPase domain of HSP90 chaperone/DNA topoisomerase II/histidine kinase"/>
    <property type="match status" value="1"/>
</dbReference>
<dbReference type="EMBL" id="CP158266">
    <property type="protein sequence ID" value="XDJ81586.1"/>
    <property type="molecule type" value="Genomic_DNA"/>
</dbReference>
<dbReference type="PANTHER" id="PTHR45453:SF1">
    <property type="entry name" value="PHOSPHATE REGULON SENSOR PROTEIN PHOR"/>
    <property type="match status" value="1"/>
</dbReference>
<keyword evidence="8" id="KW-0812">Transmembrane</keyword>
<dbReference type="SMART" id="SM00387">
    <property type="entry name" value="HATPase_c"/>
    <property type="match status" value="1"/>
</dbReference>
<dbReference type="EC" id="2.7.13.3" evidence="3"/>
<dbReference type="Gene3D" id="3.30.450.20">
    <property type="entry name" value="PAS domain"/>
    <property type="match status" value="1"/>
</dbReference>
<dbReference type="InterPro" id="IPR003661">
    <property type="entry name" value="HisK_dim/P_dom"/>
</dbReference>
<dbReference type="GO" id="GO:0004721">
    <property type="term" value="F:phosphoprotein phosphatase activity"/>
    <property type="evidence" value="ECO:0007669"/>
    <property type="project" value="InterPro"/>
</dbReference>
<keyword evidence="10 16" id="KW-0418">Kinase</keyword>
<evidence type="ECO:0000256" key="7">
    <source>
        <dbReference type="ARBA" id="ARBA00022679"/>
    </source>
</evidence>
<evidence type="ECO:0000256" key="6">
    <source>
        <dbReference type="ARBA" id="ARBA00022553"/>
    </source>
</evidence>
<dbReference type="GO" id="GO:0000155">
    <property type="term" value="F:phosphorelay sensor kinase activity"/>
    <property type="evidence" value="ECO:0007669"/>
    <property type="project" value="InterPro"/>
</dbReference>
<dbReference type="AlphaFoldDB" id="A0AB39DH44"/>
<dbReference type="EMBL" id="CP158264">
    <property type="protein sequence ID" value="XDJ73759.1"/>
    <property type="molecule type" value="Genomic_DNA"/>
</dbReference>
<evidence type="ECO:0000256" key="12">
    <source>
        <dbReference type="ARBA" id="ARBA00022989"/>
    </source>
</evidence>
<evidence type="ECO:0000256" key="8">
    <source>
        <dbReference type="ARBA" id="ARBA00022692"/>
    </source>
</evidence>
<dbReference type="InterPro" id="IPR036097">
    <property type="entry name" value="HisK_dim/P_sf"/>
</dbReference>
<keyword evidence="11" id="KW-0067">ATP-binding</keyword>
<dbReference type="Pfam" id="PF00512">
    <property type="entry name" value="HisKA"/>
    <property type="match status" value="1"/>
</dbReference>
<feature type="region of interest" description="Disordered" evidence="14">
    <location>
        <begin position="429"/>
        <end position="476"/>
    </location>
</feature>
<dbReference type="InterPro" id="IPR035965">
    <property type="entry name" value="PAS-like_dom_sf"/>
</dbReference>
<dbReference type="InterPro" id="IPR014310">
    <property type="entry name" value="Sig_transdc_His_kinase_PhoR"/>
</dbReference>
<dbReference type="CDD" id="cd00082">
    <property type="entry name" value="HisKA"/>
    <property type="match status" value="1"/>
</dbReference>
<keyword evidence="12" id="KW-1133">Transmembrane helix</keyword>
<keyword evidence="6" id="KW-0597">Phosphoprotein</keyword>
<evidence type="ECO:0000256" key="4">
    <source>
        <dbReference type="ARBA" id="ARBA00022448"/>
    </source>
</evidence>
<dbReference type="PANTHER" id="PTHR45453">
    <property type="entry name" value="PHOSPHATE REGULON SENSOR PROTEIN PHOR"/>
    <property type="match status" value="1"/>
</dbReference>
<keyword evidence="4" id="KW-0813">Transport</keyword>
<evidence type="ECO:0000256" key="11">
    <source>
        <dbReference type="ARBA" id="ARBA00022840"/>
    </source>
</evidence>
<sequence length="476" mass="51476">MSKTLVSIALWALGGWLLGAWLGPATGWALFALGLLLMVLVSGLQLSRIARWVCSIDEPPPPSVGPWDEILAPIYRKLKQNRLDLQDRARNFNRALLAAEALPDGALTLAPDKSLLWCNQTAASHLGLDLDRDRGHSILNIVRAPEFARYADQQAWSHPLILHLGRSSQARTLSLHLAPYGVGQFLMVTRDITQIERLENTRKDFVANVSHELRTPLTVLSGFIETLQDMPGNALTDAQRGHYLELMSQQARNMHALVSDLLTLSSLESTPNREGGPVFVTALARTALAQAQALSGGQHAFDIRLDETLRVRGQDTELASAIGNLLTNAVRYTPAGGAITVIWEPTPDGGAAYRVQDTGIGIDPADVPRLTERFFRADRGRSRATGGTGLGLAIAKHVAMRHDAVLDIQSTPGEGSVFSILFPAARMCPPAEPPAAAGSPRPTPPEPQARRATGTAGRPGYRFRSSRDSPAWTGIP</sequence>
<keyword evidence="12" id="KW-0472">Membrane</keyword>
<dbReference type="InterPro" id="IPR003594">
    <property type="entry name" value="HATPase_dom"/>
</dbReference>
<dbReference type="GO" id="GO:0016036">
    <property type="term" value="P:cellular response to phosphate starvation"/>
    <property type="evidence" value="ECO:0007669"/>
    <property type="project" value="TreeGrafter"/>
</dbReference>
<dbReference type="Pfam" id="PF02518">
    <property type="entry name" value="HATPase_c"/>
    <property type="match status" value="1"/>
</dbReference>
<dbReference type="PROSITE" id="PS50109">
    <property type="entry name" value="HIS_KIN"/>
    <property type="match status" value="1"/>
</dbReference>
<dbReference type="NCBIfam" id="TIGR02966">
    <property type="entry name" value="phoR_proteo"/>
    <property type="match status" value="1"/>
</dbReference>
<dbReference type="InterPro" id="IPR005467">
    <property type="entry name" value="His_kinase_dom"/>
</dbReference>
<accession>A0AB39DH44</accession>
<dbReference type="GO" id="GO:0005886">
    <property type="term" value="C:plasma membrane"/>
    <property type="evidence" value="ECO:0007669"/>
    <property type="project" value="UniProtKB-SubCell"/>
</dbReference>
<dbReference type="FunFam" id="1.10.287.130:FF:000001">
    <property type="entry name" value="Two-component sensor histidine kinase"/>
    <property type="match status" value="1"/>
</dbReference>
<dbReference type="InterPro" id="IPR036890">
    <property type="entry name" value="HATPase_C_sf"/>
</dbReference>
<evidence type="ECO:0000313" key="16">
    <source>
        <dbReference type="EMBL" id="XDJ53638.1"/>
    </source>
</evidence>
<evidence type="ECO:0000313" key="17">
    <source>
        <dbReference type="EMBL" id="XDJ73759.1"/>
    </source>
</evidence>
<reference evidence="16" key="1">
    <citation type="submission" date="2024-05" db="EMBL/GenBank/DDBJ databases">
        <authorList>
            <person name="Luo Y.-C."/>
            <person name="Nicholds J."/>
            <person name="Mortimer T."/>
            <person name="Maboni G."/>
        </authorList>
    </citation>
    <scope>NUCLEOTIDE SEQUENCE</scope>
    <source>
        <strain evidence="18">143751</strain>
        <strain evidence="17">143811</strain>
        <strain evidence="16">150964</strain>
    </source>
</reference>
<evidence type="ECO:0000313" key="18">
    <source>
        <dbReference type="EMBL" id="XDJ81586.1"/>
    </source>
</evidence>
<comment type="subcellular location">
    <subcellularLocation>
        <location evidence="2">Cell membrane</location>
    </subcellularLocation>
</comment>
<evidence type="ECO:0000256" key="2">
    <source>
        <dbReference type="ARBA" id="ARBA00004236"/>
    </source>
</evidence>
<evidence type="ECO:0000259" key="15">
    <source>
        <dbReference type="PROSITE" id="PS50109"/>
    </source>
</evidence>
<evidence type="ECO:0000256" key="14">
    <source>
        <dbReference type="SAM" id="MobiDB-lite"/>
    </source>
</evidence>
<dbReference type="Gene3D" id="1.10.287.130">
    <property type="match status" value="1"/>
</dbReference>
<evidence type="ECO:0000256" key="3">
    <source>
        <dbReference type="ARBA" id="ARBA00012438"/>
    </source>
</evidence>
<evidence type="ECO:0000256" key="1">
    <source>
        <dbReference type="ARBA" id="ARBA00000085"/>
    </source>
</evidence>
<keyword evidence="9" id="KW-0547">Nucleotide-binding</keyword>
<keyword evidence="13" id="KW-0902">Two-component regulatory system</keyword>
<dbReference type="InterPro" id="IPR050351">
    <property type="entry name" value="BphY/WalK/GraS-like"/>
</dbReference>
<dbReference type="EMBL" id="CP158256">
    <property type="protein sequence ID" value="XDJ53638.1"/>
    <property type="molecule type" value="Genomic_DNA"/>
</dbReference>
<dbReference type="SUPFAM" id="SSF47384">
    <property type="entry name" value="Homodimeric domain of signal transducing histidine kinase"/>
    <property type="match status" value="1"/>
</dbReference>
<evidence type="ECO:0000256" key="10">
    <source>
        <dbReference type="ARBA" id="ARBA00022777"/>
    </source>
</evidence>
<organism evidence="16">
    <name type="scientific">Castellaniella ginsengisoli</name>
    <dbReference type="NCBI Taxonomy" id="546114"/>
    <lineage>
        <taxon>Bacteria</taxon>
        <taxon>Pseudomonadati</taxon>
        <taxon>Pseudomonadota</taxon>
        <taxon>Betaproteobacteria</taxon>
        <taxon>Burkholderiales</taxon>
        <taxon>Alcaligenaceae</taxon>
        <taxon>Castellaniella</taxon>
    </lineage>
</organism>
<evidence type="ECO:0000256" key="5">
    <source>
        <dbReference type="ARBA" id="ARBA00022475"/>
    </source>
</evidence>
<evidence type="ECO:0000256" key="13">
    <source>
        <dbReference type="ARBA" id="ARBA00023012"/>
    </source>
</evidence>
<dbReference type="InterPro" id="IPR004358">
    <property type="entry name" value="Sig_transdc_His_kin-like_C"/>
</dbReference>
<proteinExistence type="predicted"/>
<protein>
    <recommendedName>
        <fullName evidence="3">histidine kinase</fullName>
        <ecNumber evidence="3">2.7.13.3</ecNumber>
    </recommendedName>
</protein>
<keyword evidence="7 16" id="KW-0808">Transferase</keyword>
<dbReference type="SMART" id="SM00388">
    <property type="entry name" value="HisKA"/>
    <property type="match status" value="1"/>
</dbReference>
<dbReference type="InterPro" id="IPR021766">
    <property type="entry name" value="PhoR_N"/>
</dbReference>
<gene>
    <name evidence="16" type="primary">phoR</name>
    <name evidence="18" type="ORF">ABRY96_07715</name>
    <name evidence="17" type="ORF">ABRY97_09030</name>
    <name evidence="16" type="ORF">ABRZ01_03885</name>
</gene>
<feature type="compositionally biased region" description="Low complexity" evidence="14">
    <location>
        <begin position="429"/>
        <end position="440"/>
    </location>
</feature>
<dbReference type="PRINTS" id="PR00344">
    <property type="entry name" value="BCTRLSENSOR"/>
</dbReference>
<keyword evidence="5" id="KW-1003">Cell membrane</keyword>
<evidence type="ECO:0000256" key="9">
    <source>
        <dbReference type="ARBA" id="ARBA00022741"/>
    </source>
</evidence>
<comment type="catalytic activity">
    <reaction evidence="1">
        <text>ATP + protein L-histidine = ADP + protein N-phospho-L-histidine.</text>
        <dbReference type="EC" id="2.7.13.3"/>
    </reaction>
</comment>
<feature type="domain" description="Histidine kinase" evidence="15">
    <location>
        <begin position="208"/>
        <end position="426"/>
    </location>
</feature>
<dbReference type="Gene3D" id="3.30.565.10">
    <property type="entry name" value="Histidine kinase-like ATPase, C-terminal domain"/>
    <property type="match status" value="1"/>
</dbReference>
<dbReference type="GO" id="GO:0005524">
    <property type="term" value="F:ATP binding"/>
    <property type="evidence" value="ECO:0007669"/>
    <property type="project" value="UniProtKB-KW"/>
</dbReference>
<dbReference type="SUPFAM" id="SSF55785">
    <property type="entry name" value="PYP-like sensor domain (PAS domain)"/>
    <property type="match status" value="1"/>
</dbReference>
<dbReference type="RefSeq" id="WP_368644443.1">
    <property type="nucleotide sequence ID" value="NZ_CP158256.1"/>
</dbReference>